<organism evidence="1 2">
    <name type="scientific">Candidatus Avibacteroides avistercoris</name>
    <dbReference type="NCBI Taxonomy" id="2840690"/>
    <lineage>
        <taxon>Bacteria</taxon>
        <taxon>Pseudomonadati</taxon>
        <taxon>Bacteroidota</taxon>
        <taxon>Bacteroidia</taxon>
        <taxon>Bacteroidales</taxon>
        <taxon>Bacteroidaceae</taxon>
        <taxon>Bacteroidaceae incertae sedis</taxon>
        <taxon>Candidatus Avibacteroides</taxon>
    </lineage>
</organism>
<gene>
    <name evidence="1" type="ORF">IAA93_06435</name>
</gene>
<comment type="caution">
    <text evidence="1">The sequence shown here is derived from an EMBL/GenBank/DDBJ whole genome shotgun (WGS) entry which is preliminary data.</text>
</comment>
<reference evidence="1" key="1">
    <citation type="journal article" date="2021" name="PeerJ">
        <title>Extensive microbial diversity within the chicken gut microbiome revealed by metagenomics and culture.</title>
        <authorList>
            <person name="Gilroy R."/>
            <person name="Ravi A."/>
            <person name="Getino M."/>
            <person name="Pursley I."/>
            <person name="Horton D.L."/>
            <person name="Alikhan N.F."/>
            <person name="Baker D."/>
            <person name="Gharbi K."/>
            <person name="Hall N."/>
            <person name="Watson M."/>
            <person name="Adriaenssens E.M."/>
            <person name="Foster-Nyarko E."/>
            <person name="Jarju S."/>
            <person name="Secka A."/>
            <person name="Antonio M."/>
            <person name="Oren A."/>
            <person name="Chaudhuri R.R."/>
            <person name="La Ragione R."/>
            <person name="Hildebrand F."/>
            <person name="Pallen M.J."/>
        </authorList>
    </citation>
    <scope>NUCLEOTIDE SEQUENCE</scope>
    <source>
        <strain evidence="1">MalCec1-1739</strain>
    </source>
</reference>
<dbReference type="Proteomes" id="UP000787625">
    <property type="component" value="Unassembled WGS sequence"/>
</dbReference>
<reference evidence="1" key="2">
    <citation type="submission" date="2021-04" db="EMBL/GenBank/DDBJ databases">
        <authorList>
            <person name="Gilroy R."/>
        </authorList>
    </citation>
    <scope>NUCLEOTIDE SEQUENCE</scope>
    <source>
        <strain evidence="1">MalCec1-1739</strain>
    </source>
</reference>
<evidence type="ECO:0000313" key="1">
    <source>
        <dbReference type="EMBL" id="HJD53342.1"/>
    </source>
</evidence>
<protein>
    <submittedName>
        <fullName evidence="1">Uncharacterized protein</fullName>
    </submittedName>
</protein>
<dbReference type="AlphaFoldDB" id="A0A9D2UJ35"/>
<proteinExistence type="predicted"/>
<sequence length="118" mass="13135">MYFELIPLKDFYSHFGDGYSITLPSSKAKCDELAQLLTAHGAQWRYYATLDDDAHEWIVGMHITFPGMSYKDVEPIMRQACVISSAGEFCNFDGASASVVDADGDIVAWQDFSAAYDD</sequence>
<evidence type="ECO:0000313" key="2">
    <source>
        <dbReference type="Proteomes" id="UP000787625"/>
    </source>
</evidence>
<name>A0A9D2UJ35_9BACT</name>
<dbReference type="EMBL" id="DWUP01000149">
    <property type="protein sequence ID" value="HJD53342.1"/>
    <property type="molecule type" value="Genomic_DNA"/>
</dbReference>
<accession>A0A9D2UJ35</accession>